<protein>
    <submittedName>
        <fullName evidence="2">Uncharacterized protein</fullName>
    </submittedName>
</protein>
<evidence type="ECO:0000313" key="2">
    <source>
        <dbReference type="EMBL" id="MBB4688493.1"/>
    </source>
</evidence>
<reference evidence="2 3" key="1">
    <citation type="submission" date="2020-08" db="EMBL/GenBank/DDBJ databases">
        <title>Sequencing the genomes of 1000 actinobacteria strains.</title>
        <authorList>
            <person name="Klenk H.-P."/>
        </authorList>
    </citation>
    <scope>NUCLEOTIDE SEQUENCE [LARGE SCALE GENOMIC DNA]</scope>
    <source>
        <strain evidence="2 3">DSM 45859</strain>
    </source>
</reference>
<accession>A0A840J3Q0</accession>
<evidence type="ECO:0000313" key="3">
    <source>
        <dbReference type="Proteomes" id="UP000581769"/>
    </source>
</evidence>
<dbReference type="Proteomes" id="UP000581769">
    <property type="component" value="Unassembled WGS sequence"/>
</dbReference>
<gene>
    <name evidence="2" type="ORF">BJY18_005978</name>
</gene>
<dbReference type="AlphaFoldDB" id="A0A840J3Q0"/>
<comment type="caution">
    <text evidence="2">The sequence shown here is derived from an EMBL/GenBank/DDBJ whole genome shotgun (WGS) entry which is preliminary data.</text>
</comment>
<dbReference type="EMBL" id="JACHMG010000001">
    <property type="protein sequence ID" value="MBB4688493.1"/>
    <property type="molecule type" value="Genomic_DNA"/>
</dbReference>
<proteinExistence type="predicted"/>
<keyword evidence="3" id="KW-1185">Reference proteome</keyword>
<feature type="compositionally biased region" description="Polar residues" evidence="1">
    <location>
        <begin position="46"/>
        <end position="65"/>
    </location>
</feature>
<feature type="region of interest" description="Disordered" evidence="1">
    <location>
        <begin position="38"/>
        <end position="65"/>
    </location>
</feature>
<name>A0A840J3Q0_9PSEU</name>
<organism evidence="2 3">
    <name type="scientific">Amycolatopsis jiangsuensis</name>
    <dbReference type="NCBI Taxonomy" id="1181879"/>
    <lineage>
        <taxon>Bacteria</taxon>
        <taxon>Bacillati</taxon>
        <taxon>Actinomycetota</taxon>
        <taxon>Actinomycetes</taxon>
        <taxon>Pseudonocardiales</taxon>
        <taxon>Pseudonocardiaceae</taxon>
        <taxon>Amycolatopsis</taxon>
    </lineage>
</organism>
<evidence type="ECO:0000256" key="1">
    <source>
        <dbReference type="SAM" id="MobiDB-lite"/>
    </source>
</evidence>
<sequence length="65" mass="7504">MSGSCWHCRRQHPAATQERDSSLGRVVSIVLPRHRTPPVEWCPDQTPDQRSYRQYGSTSRLAVLR</sequence>